<keyword evidence="3" id="KW-0347">Helicase</keyword>
<dbReference type="PANTHER" id="PTHR18934:SF145">
    <property type="entry name" value="ATP-DEPENDENT RNA HELICASE DHX57-RELATED"/>
    <property type="match status" value="1"/>
</dbReference>
<feature type="compositionally biased region" description="Acidic residues" evidence="1">
    <location>
        <begin position="15"/>
        <end position="36"/>
    </location>
</feature>
<dbReference type="Gene3D" id="3.40.50.300">
    <property type="entry name" value="P-loop containing nucleotide triphosphate hydrolases"/>
    <property type="match status" value="1"/>
</dbReference>
<comment type="caution">
    <text evidence="3">The sequence shown here is derived from an EMBL/GenBank/DDBJ whole genome shotgun (WGS) entry which is preliminary data.</text>
</comment>
<dbReference type="Pfam" id="PF21010">
    <property type="entry name" value="HA2_C"/>
    <property type="match status" value="1"/>
</dbReference>
<sequence length="1021" mass="105506">MSAASAMDAGALDEMFPDDADDAEAEEAAETAEDADEWGKDAVDDEPLMAVGGKRKARDEAPPVASSSSSVPSQSVPVVRVGARCHPVACYHLEQLQAAFNPHGAPSVVVDSTPNQAKFHPSLIPFLEYLLVQAVSEQLLPLLPEVDPLVSAAGAVLIFLPGYTEIYETLKALERSEALRRLGHRLLLLPLHSLQDATEQHAVLQKPPPGTRKVILATNLAESSITVPDVSIVIDLGLEKLPYYDARANTDTLLLRRCARASASQRAGRAGRVAPGVCLRLYPSSFMRDESLMPAYTPAEMQRTSLLNLLLKVKMIDPSAPPAELLQEAIQPPSYAAVHAAIVQLLALGALSGTPDKAVTTPCGQLLASLPVSVPLGRLLLLGEALGLLREASVLAASLSLPDPFLQPFTKGDAAAKGDAKGDEAAAGAGGIGAADLAAYEEEAKTAREDVSFFKPRLAHFTAAGRSEPLTTLRLFEAWQRTLSDEGAPKAAQYAHSQHASYKRLAELEALSRELIQRIRQQRVEFDLALPPAGFTLTATSTAAAAAQGDPAASAAAAVAAAAGGVEMTRDLLLHALLVAAFSPNFASGKAHAPAKVLDELARHRLEPSRCVYCLVKQDSSQGGAHLHQRHLQAALAPCGELTQAIISKSRGAGGANGAPSLQTSVTLAFGTSASAVLALRMAGLRGSLPVLLTNESQSVVGLAKLIAPQYACRLSFMKRIPADPNASRHLPSGKSAAAAPTSSSSSILSGASAGARARGGGAAGGEAVGSEAVVVDQNWHSAASVLSDDRPDGGRRYLVAAAWSRAGGGPPSSTAGPSGPAEATATSAGLVSQSKLVAHSATLLPARPKGAAELMIVAFSRHVILRPTETGDGALAAYVADGDVGMWVPLPWLLTPSALDEINSLRAALSAALGTTPAASGASAAALQLALIKMSVAPRPELSAAQAAAASADWINAPPPRRLASARTPDELLPPLALAAIEIFAPPADVQAAGGAPKAKEEDEALFMDDGEHGALELLG</sequence>
<reference evidence="4" key="1">
    <citation type="journal article" date="2015" name="PLoS Genet.">
        <title>Genome Sequence and Transcriptome Analyses of Chrysochromulina tobin: Metabolic Tools for Enhanced Algal Fitness in the Prominent Order Prymnesiales (Haptophyceae).</title>
        <authorList>
            <person name="Hovde B.T."/>
            <person name="Deodato C.R."/>
            <person name="Hunsperger H.M."/>
            <person name="Ryken S.A."/>
            <person name="Yost W."/>
            <person name="Jha R.K."/>
            <person name="Patterson J."/>
            <person name="Monnat R.J. Jr."/>
            <person name="Barlow S.B."/>
            <person name="Starkenburg S.R."/>
            <person name="Cattolico R.A."/>
        </authorList>
    </citation>
    <scope>NUCLEOTIDE SEQUENCE</scope>
    <source>
        <strain evidence="4">CCMP291</strain>
    </source>
</reference>
<keyword evidence="3" id="KW-0378">Hydrolase</keyword>
<dbReference type="Gene3D" id="1.20.120.1080">
    <property type="match status" value="1"/>
</dbReference>
<dbReference type="AlphaFoldDB" id="A0A0M0JH93"/>
<dbReference type="Pfam" id="PF00271">
    <property type="entry name" value="Helicase_C"/>
    <property type="match status" value="1"/>
</dbReference>
<organism evidence="3 4">
    <name type="scientific">Chrysochromulina tobinii</name>
    <dbReference type="NCBI Taxonomy" id="1460289"/>
    <lineage>
        <taxon>Eukaryota</taxon>
        <taxon>Haptista</taxon>
        <taxon>Haptophyta</taxon>
        <taxon>Prymnesiophyceae</taxon>
        <taxon>Prymnesiales</taxon>
        <taxon>Chrysochromulinaceae</taxon>
        <taxon>Chrysochromulina</taxon>
    </lineage>
</organism>
<dbReference type="GO" id="GO:0003723">
    <property type="term" value="F:RNA binding"/>
    <property type="evidence" value="ECO:0007669"/>
    <property type="project" value="TreeGrafter"/>
</dbReference>
<evidence type="ECO:0000313" key="4">
    <source>
        <dbReference type="Proteomes" id="UP000037460"/>
    </source>
</evidence>
<name>A0A0M0JH93_9EUKA</name>
<feature type="compositionally biased region" description="Low complexity" evidence="1">
    <location>
        <begin position="62"/>
        <end position="72"/>
    </location>
</feature>
<dbReference type="InterPro" id="IPR027417">
    <property type="entry name" value="P-loop_NTPase"/>
</dbReference>
<dbReference type="SMART" id="SM00490">
    <property type="entry name" value="HELICc"/>
    <property type="match status" value="1"/>
</dbReference>
<dbReference type="Proteomes" id="UP000037460">
    <property type="component" value="Unassembled WGS sequence"/>
</dbReference>
<protein>
    <submittedName>
        <fullName evidence="3">Putative ATP-dependent RNA helicase ythdc2-like protein</fullName>
    </submittedName>
</protein>
<feature type="region of interest" description="Disordered" evidence="1">
    <location>
        <begin position="726"/>
        <end position="752"/>
    </location>
</feature>
<feature type="region of interest" description="Disordered" evidence="1">
    <location>
        <begin position="1"/>
        <end position="72"/>
    </location>
</feature>
<feature type="compositionally biased region" description="Low complexity" evidence="1">
    <location>
        <begin position="733"/>
        <end position="752"/>
    </location>
</feature>
<dbReference type="PROSITE" id="PS51194">
    <property type="entry name" value="HELICASE_CTER"/>
    <property type="match status" value="1"/>
</dbReference>
<dbReference type="SUPFAM" id="SSF52540">
    <property type="entry name" value="P-loop containing nucleoside triphosphate hydrolases"/>
    <property type="match status" value="1"/>
</dbReference>
<evidence type="ECO:0000313" key="3">
    <source>
        <dbReference type="EMBL" id="KOO25951.1"/>
    </source>
</evidence>
<dbReference type="SMART" id="SM00847">
    <property type="entry name" value="HA2"/>
    <property type="match status" value="1"/>
</dbReference>
<gene>
    <name evidence="3" type="ORF">Ctob_011475</name>
</gene>
<dbReference type="OrthoDB" id="5600252at2759"/>
<keyword evidence="3" id="KW-0067">ATP-binding</keyword>
<keyword evidence="4" id="KW-1185">Reference proteome</keyword>
<feature type="region of interest" description="Disordered" evidence="1">
    <location>
        <begin position="807"/>
        <end position="828"/>
    </location>
</feature>
<accession>A0A0M0JH93</accession>
<evidence type="ECO:0000259" key="2">
    <source>
        <dbReference type="PROSITE" id="PS51194"/>
    </source>
</evidence>
<dbReference type="PANTHER" id="PTHR18934">
    <property type="entry name" value="ATP-DEPENDENT RNA HELICASE"/>
    <property type="match status" value="1"/>
</dbReference>
<dbReference type="EMBL" id="JWZX01002908">
    <property type="protein sequence ID" value="KOO25951.1"/>
    <property type="molecule type" value="Genomic_DNA"/>
</dbReference>
<evidence type="ECO:0000256" key="1">
    <source>
        <dbReference type="SAM" id="MobiDB-lite"/>
    </source>
</evidence>
<dbReference type="InterPro" id="IPR007502">
    <property type="entry name" value="Helicase-assoc_dom"/>
</dbReference>
<dbReference type="GO" id="GO:0004386">
    <property type="term" value="F:helicase activity"/>
    <property type="evidence" value="ECO:0007669"/>
    <property type="project" value="UniProtKB-KW"/>
</dbReference>
<feature type="compositionally biased region" description="Low complexity" evidence="1">
    <location>
        <begin position="812"/>
        <end position="824"/>
    </location>
</feature>
<dbReference type="CDD" id="cd18791">
    <property type="entry name" value="SF2_C_RHA"/>
    <property type="match status" value="1"/>
</dbReference>
<feature type="domain" description="Helicase C-terminal" evidence="2">
    <location>
        <begin position="145"/>
        <end position="317"/>
    </location>
</feature>
<proteinExistence type="predicted"/>
<dbReference type="InterPro" id="IPR001650">
    <property type="entry name" value="Helicase_C-like"/>
</dbReference>
<keyword evidence="3" id="KW-0547">Nucleotide-binding</keyword>